<gene>
    <name evidence="4" type="ORF">RYX45_25320</name>
</gene>
<sequence length="78" mass="9033">LKGIQKKYEDYHEVSYTDEAVRACVTLSHRYIQDRFLPDKAIDLLDEAGSKLNLTSDYKSNEQIEGRLKEIAIEKEEA</sequence>
<dbReference type="GO" id="GO:0006508">
    <property type="term" value="P:proteolysis"/>
    <property type="evidence" value="ECO:0007669"/>
    <property type="project" value="UniProtKB-KW"/>
</dbReference>
<dbReference type="PANTHER" id="PTHR11638">
    <property type="entry name" value="ATP-DEPENDENT CLP PROTEASE"/>
    <property type="match status" value="1"/>
</dbReference>
<dbReference type="InterPro" id="IPR050130">
    <property type="entry name" value="ClpA_ClpB"/>
</dbReference>
<accession>A0AAJ2NTN7</accession>
<dbReference type="SUPFAM" id="SSF52540">
    <property type="entry name" value="P-loop containing nucleoside triphosphate hydrolases"/>
    <property type="match status" value="1"/>
</dbReference>
<evidence type="ECO:0000259" key="3">
    <source>
        <dbReference type="Pfam" id="PF17871"/>
    </source>
</evidence>
<feature type="domain" description="ClpA/ClpB AAA lid" evidence="3">
    <location>
        <begin position="1"/>
        <end position="77"/>
    </location>
</feature>
<comment type="caution">
    <text evidence="4">The sequence shown here is derived from an EMBL/GenBank/DDBJ whole genome shotgun (WGS) entry which is preliminary data.</text>
</comment>
<dbReference type="GO" id="GO:0005737">
    <property type="term" value="C:cytoplasm"/>
    <property type="evidence" value="ECO:0007669"/>
    <property type="project" value="TreeGrafter"/>
</dbReference>
<dbReference type="InterPro" id="IPR041546">
    <property type="entry name" value="ClpA/ClpB_AAA_lid"/>
</dbReference>
<evidence type="ECO:0000256" key="1">
    <source>
        <dbReference type="ARBA" id="ARBA00022741"/>
    </source>
</evidence>
<evidence type="ECO:0000313" key="4">
    <source>
        <dbReference type="EMBL" id="MDV2888485.1"/>
    </source>
</evidence>
<keyword evidence="4" id="KW-0378">Hydrolase</keyword>
<protein>
    <submittedName>
        <fullName evidence="4">ATP-dependent Clp protease ATP-binding subunit</fullName>
    </submittedName>
</protein>
<dbReference type="GO" id="GO:0005524">
    <property type="term" value="F:ATP binding"/>
    <property type="evidence" value="ECO:0007669"/>
    <property type="project" value="UniProtKB-KW"/>
</dbReference>
<feature type="non-terminal residue" evidence="4">
    <location>
        <position position="1"/>
    </location>
</feature>
<keyword evidence="1" id="KW-0547">Nucleotide-binding</keyword>
<dbReference type="GO" id="GO:0034605">
    <property type="term" value="P:cellular response to heat"/>
    <property type="evidence" value="ECO:0007669"/>
    <property type="project" value="TreeGrafter"/>
</dbReference>
<name>A0AAJ2NTN7_ALKPS</name>
<dbReference type="EMBL" id="JAWJAY010001534">
    <property type="protein sequence ID" value="MDV2888485.1"/>
    <property type="molecule type" value="Genomic_DNA"/>
</dbReference>
<feature type="non-terminal residue" evidence="4">
    <location>
        <position position="78"/>
    </location>
</feature>
<dbReference type="Pfam" id="PF17871">
    <property type="entry name" value="AAA_lid_9"/>
    <property type="match status" value="1"/>
</dbReference>
<reference evidence="4" key="1">
    <citation type="submission" date="2023-10" db="EMBL/GenBank/DDBJ databases">
        <title>Screening of Alkalihalophilus pseudofirmusBZ-TG-HK211 and Its Alleviation of Salt Stress on Rapeseed Growth.</title>
        <authorList>
            <person name="Zhao B."/>
            <person name="Guo T."/>
        </authorList>
    </citation>
    <scope>NUCLEOTIDE SEQUENCE</scope>
    <source>
        <strain evidence="4">BZ-TG-HK211</strain>
    </source>
</reference>
<dbReference type="Proteomes" id="UP001285636">
    <property type="component" value="Unassembled WGS sequence"/>
</dbReference>
<proteinExistence type="predicted"/>
<dbReference type="PANTHER" id="PTHR11638:SF18">
    <property type="entry name" value="HEAT SHOCK PROTEIN 104"/>
    <property type="match status" value="1"/>
</dbReference>
<keyword evidence="2 4" id="KW-0067">ATP-binding</keyword>
<dbReference type="GO" id="GO:0008233">
    <property type="term" value="F:peptidase activity"/>
    <property type="evidence" value="ECO:0007669"/>
    <property type="project" value="UniProtKB-KW"/>
</dbReference>
<keyword evidence="4" id="KW-0645">Protease</keyword>
<dbReference type="GO" id="GO:0016887">
    <property type="term" value="F:ATP hydrolysis activity"/>
    <property type="evidence" value="ECO:0007669"/>
    <property type="project" value="TreeGrafter"/>
</dbReference>
<dbReference type="Gene3D" id="3.40.50.300">
    <property type="entry name" value="P-loop containing nucleotide triphosphate hydrolases"/>
    <property type="match status" value="1"/>
</dbReference>
<dbReference type="InterPro" id="IPR027417">
    <property type="entry name" value="P-loop_NTPase"/>
</dbReference>
<organism evidence="4 5">
    <name type="scientific">Alkalihalophilus pseudofirmus</name>
    <name type="common">Bacillus pseudofirmus</name>
    <dbReference type="NCBI Taxonomy" id="79885"/>
    <lineage>
        <taxon>Bacteria</taxon>
        <taxon>Bacillati</taxon>
        <taxon>Bacillota</taxon>
        <taxon>Bacilli</taxon>
        <taxon>Bacillales</taxon>
        <taxon>Bacillaceae</taxon>
        <taxon>Alkalihalophilus</taxon>
    </lineage>
</organism>
<dbReference type="AlphaFoldDB" id="A0AAJ2NTN7"/>
<evidence type="ECO:0000256" key="2">
    <source>
        <dbReference type="ARBA" id="ARBA00022840"/>
    </source>
</evidence>
<evidence type="ECO:0000313" key="5">
    <source>
        <dbReference type="Proteomes" id="UP001285636"/>
    </source>
</evidence>